<keyword evidence="3 7" id="KW-0812">Transmembrane</keyword>
<dbReference type="Proteomes" id="UP000321577">
    <property type="component" value="Unassembled WGS sequence"/>
</dbReference>
<dbReference type="EMBL" id="BKAG01000103">
    <property type="protein sequence ID" value="GEP46446.1"/>
    <property type="molecule type" value="Genomic_DNA"/>
</dbReference>
<evidence type="ECO:0000256" key="3">
    <source>
        <dbReference type="ARBA" id="ARBA00022692"/>
    </source>
</evidence>
<keyword evidence="10" id="KW-1185">Reference proteome</keyword>
<organism evidence="9 10">
    <name type="scientific">Brevifollis gellanilyticus</name>
    <dbReference type="NCBI Taxonomy" id="748831"/>
    <lineage>
        <taxon>Bacteria</taxon>
        <taxon>Pseudomonadati</taxon>
        <taxon>Verrucomicrobiota</taxon>
        <taxon>Verrucomicrobiia</taxon>
        <taxon>Verrucomicrobiales</taxon>
        <taxon>Verrucomicrobiaceae</taxon>
    </lineage>
</organism>
<reference evidence="9 10" key="1">
    <citation type="submission" date="2019-07" db="EMBL/GenBank/DDBJ databases">
        <title>Whole genome shotgun sequence of Brevifollis gellanilyticus NBRC 108608.</title>
        <authorList>
            <person name="Hosoyama A."/>
            <person name="Uohara A."/>
            <person name="Ohji S."/>
            <person name="Ichikawa N."/>
        </authorList>
    </citation>
    <scope>NUCLEOTIDE SEQUENCE [LARGE SCALE GENOMIC DNA]</scope>
    <source>
        <strain evidence="9 10">NBRC 108608</strain>
    </source>
</reference>
<dbReference type="InterPro" id="IPR010432">
    <property type="entry name" value="RDD"/>
</dbReference>
<evidence type="ECO:0000256" key="7">
    <source>
        <dbReference type="SAM" id="Phobius"/>
    </source>
</evidence>
<comment type="subcellular location">
    <subcellularLocation>
        <location evidence="1">Cell membrane</location>
        <topology evidence="1">Multi-pass membrane protein</topology>
    </subcellularLocation>
</comment>
<proteinExistence type="predicted"/>
<feature type="domain" description="RDD" evidence="8">
    <location>
        <begin position="36"/>
        <end position="144"/>
    </location>
</feature>
<dbReference type="InterPro" id="IPR051791">
    <property type="entry name" value="Pra-immunoreactive"/>
</dbReference>
<evidence type="ECO:0000256" key="1">
    <source>
        <dbReference type="ARBA" id="ARBA00004651"/>
    </source>
</evidence>
<evidence type="ECO:0000313" key="10">
    <source>
        <dbReference type="Proteomes" id="UP000321577"/>
    </source>
</evidence>
<protein>
    <recommendedName>
        <fullName evidence="8">RDD domain-containing protein</fullName>
    </recommendedName>
</protein>
<sequence>MTEEPGINPYTPPSAELKPARGEGEDAGLFPASNNKRFANYVIDTIAFYALAANLDTIFIAVDDAVPVAWILRFFEALGEFGPFLLGVSVTVIYYFFQEAIFGRTLGKWITRTKVVTLDGKHPHVMQLLGRTLARLVPCEPFSFLGSNGWHDRWSGTVVIDLTADEDLKISPKMRKFFR</sequence>
<evidence type="ECO:0000259" key="8">
    <source>
        <dbReference type="Pfam" id="PF06271"/>
    </source>
</evidence>
<keyword evidence="2" id="KW-1003">Cell membrane</keyword>
<evidence type="ECO:0000256" key="2">
    <source>
        <dbReference type="ARBA" id="ARBA00022475"/>
    </source>
</evidence>
<comment type="caution">
    <text evidence="9">The sequence shown here is derived from an EMBL/GenBank/DDBJ whole genome shotgun (WGS) entry which is preliminary data.</text>
</comment>
<dbReference type="PANTHER" id="PTHR36115">
    <property type="entry name" value="PROLINE-RICH ANTIGEN HOMOLOG-RELATED"/>
    <property type="match status" value="1"/>
</dbReference>
<accession>A0A512MI76</accession>
<feature type="transmembrane region" description="Helical" evidence="7">
    <location>
        <begin position="41"/>
        <end position="61"/>
    </location>
</feature>
<name>A0A512MI76_9BACT</name>
<dbReference type="RefSeq" id="WP_146856321.1">
    <property type="nucleotide sequence ID" value="NZ_BKAG01000103.1"/>
</dbReference>
<dbReference type="Pfam" id="PF06271">
    <property type="entry name" value="RDD"/>
    <property type="match status" value="1"/>
</dbReference>
<keyword evidence="4 7" id="KW-1133">Transmembrane helix</keyword>
<dbReference type="OrthoDB" id="9793824at2"/>
<gene>
    <name evidence="9" type="ORF">BGE01nite_57370</name>
</gene>
<feature type="transmembrane region" description="Helical" evidence="7">
    <location>
        <begin position="81"/>
        <end position="97"/>
    </location>
</feature>
<evidence type="ECO:0000256" key="5">
    <source>
        <dbReference type="ARBA" id="ARBA00023136"/>
    </source>
</evidence>
<evidence type="ECO:0000313" key="9">
    <source>
        <dbReference type="EMBL" id="GEP46446.1"/>
    </source>
</evidence>
<evidence type="ECO:0000256" key="4">
    <source>
        <dbReference type="ARBA" id="ARBA00022989"/>
    </source>
</evidence>
<keyword evidence="5 7" id="KW-0472">Membrane</keyword>
<dbReference type="AlphaFoldDB" id="A0A512MI76"/>
<dbReference type="PANTHER" id="PTHR36115:SF4">
    <property type="entry name" value="MEMBRANE PROTEIN"/>
    <property type="match status" value="1"/>
</dbReference>
<feature type="region of interest" description="Disordered" evidence="6">
    <location>
        <begin position="1"/>
        <end position="21"/>
    </location>
</feature>
<dbReference type="GO" id="GO:0005886">
    <property type="term" value="C:plasma membrane"/>
    <property type="evidence" value="ECO:0007669"/>
    <property type="project" value="UniProtKB-SubCell"/>
</dbReference>
<evidence type="ECO:0000256" key="6">
    <source>
        <dbReference type="SAM" id="MobiDB-lite"/>
    </source>
</evidence>